<proteinExistence type="predicted"/>
<accession>A0A2H3E704</accession>
<organism evidence="1 2">
    <name type="scientific">Armillaria gallica</name>
    <name type="common">Bulbous honey fungus</name>
    <name type="synonym">Armillaria bulbosa</name>
    <dbReference type="NCBI Taxonomy" id="47427"/>
    <lineage>
        <taxon>Eukaryota</taxon>
        <taxon>Fungi</taxon>
        <taxon>Dikarya</taxon>
        <taxon>Basidiomycota</taxon>
        <taxon>Agaricomycotina</taxon>
        <taxon>Agaricomycetes</taxon>
        <taxon>Agaricomycetidae</taxon>
        <taxon>Agaricales</taxon>
        <taxon>Marasmiineae</taxon>
        <taxon>Physalacriaceae</taxon>
        <taxon>Armillaria</taxon>
    </lineage>
</organism>
<name>A0A2H3E704_ARMGA</name>
<protein>
    <submittedName>
        <fullName evidence="1">Uncharacterized protein</fullName>
    </submittedName>
</protein>
<sequence length="100" mass="10942">MSQTGSASQLDPSSRPGLAKRTVRAVKKAMVAPMKVEENAMRRELVKSGVIGMLDTVGSAEMATAALVLVVHSPIWWSGLLESFYFFDEKVELEGKEVEE</sequence>
<dbReference type="AlphaFoldDB" id="A0A2H3E704"/>
<evidence type="ECO:0000313" key="2">
    <source>
        <dbReference type="Proteomes" id="UP000217790"/>
    </source>
</evidence>
<evidence type="ECO:0000313" key="1">
    <source>
        <dbReference type="EMBL" id="PBL03192.1"/>
    </source>
</evidence>
<keyword evidence="2" id="KW-1185">Reference proteome</keyword>
<dbReference type="InParanoid" id="A0A2H3E704"/>
<dbReference type="Proteomes" id="UP000217790">
    <property type="component" value="Unassembled WGS sequence"/>
</dbReference>
<reference evidence="2" key="1">
    <citation type="journal article" date="2017" name="Nat. Ecol. Evol.">
        <title>Genome expansion and lineage-specific genetic innovations in the forest pathogenic fungi Armillaria.</title>
        <authorList>
            <person name="Sipos G."/>
            <person name="Prasanna A.N."/>
            <person name="Walter M.C."/>
            <person name="O'Connor E."/>
            <person name="Balint B."/>
            <person name="Krizsan K."/>
            <person name="Kiss B."/>
            <person name="Hess J."/>
            <person name="Varga T."/>
            <person name="Slot J."/>
            <person name="Riley R."/>
            <person name="Boka B."/>
            <person name="Rigling D."/>
            <person name="Barry K."/>
            <person name="Lee J."/>
            <person name="Mihaltcheva S."/>
            <person name="LaButti K."/>
            <person name="Lipzen A."/>
            <person name="Waldron R."/>
            <person name="Moloney N.M."/>
            <person name="Sperisen C."/>
            <person name="Kredics L."/>
            <person name="Vagvoelgyi C."/>
            <person name="Patrignani A."/>
            <person name="Fitzpatrick D."/>
            <person name="Nagy I."/>
            <person name="Doyle S."/>
            <person name="Anderson J.B."/>
            <person name="Grigoriev I.V."/>
            <person name="Gueldener U."/>
            <person name="Muensterkoetter M."/>
            <person name="Nagy L.G."/>
        </authorList>
    </citation>
    <scope>NUCLEOTIDE SEQUENCE [LARGE SCALE GENOMIC DNA]</scope>
    <source>
        <strain evidence="2">Ar21-2</strain>
    </source>
</reference>
<gene>
    <name evidence="1" type="ORF">ARMGADRAFT_1021926</name>
</gene>
<dbReference type="EMBL" id="KZ293644">
    <property type="protein sequence ID" value="PBL03192.1"/>
    <property type="molecule type" value="Genomic_DNA"/>
</dbReference>